<accession>A0A2A6M305</accession>
<proteinExistence type="predicted"/>
<dbReference type="Proteomes" id="UP000220353">
    <property type="component" value="Unassembled WGS sequence"/>
</dbReference>
<feature type="compositionally biased region" description="Basic and acidic residues" evidence="1">
    <location>
        <begin position="1"/>
        <end position="30"/>
    </location>
</feature>
<dbReference type="Proteomes" id="UP000466694">
    <property type="component" value="Unassembled WGS sequence"/>
</dbReference>
<evidence type="ECO:0000256" key="1">
    <source>
        <dbReference type="SAM" id="MobiDB-lite"/>
    </source>
</evidence>
<keyword evidence="2" id="KW-0472">Membrane</keyword>
<organism evidence="4 5">
    <name type="scientific">Rhizobium fredii</name>
    <name type="common">Sinorhizobium fredii</name>
    <dbReference type="NCBI Taxonomy" id="380"/>
    <lineage>
        <taxon>Bacteria</taxon>
        <taxon>Pseudomonadati</taxon>
        <taxon>Pseudomonadota</taxon>
        <taxon>Alphaproteobacteria</taxon>
        <taxon>Hyphomicrobiales</taxon>
        <taxon>Rhizobiaceae</taxon>
        <taxon>Sinorhizobium/Ensifer group</taxon>
        <taxon>Sinorhizobium</taxon>
    </lineage>
</organism>
<dbReference type="GeneID" id="48974135"/>
<dbReference type="RefSeq" id="WP_014329366.1">
    <property type="nucleotide sequence ID" value="NZ_BJNI01000088.1"/>
</dbReference>
<protein>
    <recommendedName>
        <fullName evidence="7">Transmembrane protein</fullName>
    </recommendedName>
</protein>
<evidence type="ECO:0000313" key="4">
    <source>
        <dbReference type="EMBL" id="PDT48957.1"/>
    </source>
</evidence>
<evidence type="ECO:0000256" key="2">
    <source>
        <dbReference type="SAM" id="Phobius"/>
    </source>
</evidence>
<keyword evidence="2" id="KW-0812">Transmembrane</keyword>
<evidence type="ECO:0008006" key="7">
    <source>
        <dbReference type="Google" id="ProtNLM"/>
    </source>
</evidence>
<dbReference type="EMBL" id="WISZ01000247">
    <property type="protein sequence ID" value="MQX13096.1"/>
    <property type="molecule type" value="Genomic_DNA"/>
</dbReference>
<keyword evidence="2" id="KW-1133">Transmembrane helix</keyword>
<sequence length="110" mass="11243">MQNGVDEHSGDRSSEHDLATRASSVRHEQPVRQIDPSESVTLFAIAVGLIGALVGLVAGLVFLSDQGLAVAILNCLIAILAGGSAGVVTGGTIGAAVAVFRGRVPRENNR</sequence>
<dbReference type="EMBL" id="NWTC01000004">
    <property type="protein sequence ID" value="PDT48957.1"/>
    <property type="molecule type" value="Genomic_DNA"/>
</dbReference>
<reference evidence="3" key="3">
    <citation type="submission" date="2019-10" db="EMBL/GenBank/DDBJ databases">
        <authorList>
            <person name="Sugawara M."/>
            <person name="Epstein B."/>
            <person name="Badgley B."/>
            <person name="Unno T."/>
            <person name="Xu L."/>
            <person name="Reese J."/>
            <person name="Gyaneshwar P."/>
            <person name="Denny R."/>
            <person name="Mudege J."/>
            <person name="Bharti A."/>
            <person name="Farmer A."/>
            <person name="May G."/>
            <person name="Woodward J."/>
            <person name="Medigue C."/>
            <person name="Vallenet D."/>
            <person name="Lajus A."/>
            <person name="Rouy Z."/>
            <person name="Martinez-Vaz B."/>
            <person name="Tiffin P."/>
            <person name="Young N."/>
            <person name="Sadowsky M."/>
        </authorList>
    </citation>
    <scope>NUCLEOTIDE SEQUENCE</scope>
    <source>
        <strain evidence="3">USDA205</strain>
    </source>
</reference>
<reference evidence="4 5" key="2">
    <citation type="submission" date="2017-09" db="EMBL/GenBank/DDBJ databases">
        <title>Comparative genomics of rhizobia isolated from Phaseolus vulgaris in China.</title>
        <authorList>
            <person name="Tong W."/>
        </authorList>
    </citation>
    <scope>NUCLEOTIDE SEQUENCE [LARGE SCALE GENOMIC DNA]</scope>
    <source>
        <strain evidence="4 5">PCH1</strain>
    </source>
</reference>
<dbReference type="AlphaFoldDB" id="A0A2A6M305"/>
<comment type="caution">
    <text evidence="4">The sequence shown here is derived from an EMBL/GenBank/DDBJ whole genome shotgun (WGS) entry which is preliminary data.</text>
</comment>
<name>A0A2A6M305_RHIFR</name>
<feature type="transmembrane region" description="Helical" evidence="2">
    <location>
        <begin position="69"/>
        <end position="100"/>
    </location>
</feature>
<evidence type="ECO:0000313" key="5">
    <source>
        <dbReference type="Proteomes" id="UP000220353"/>
    </source>
</evidence>
<reference evidence="3 6" key="1">
    <citation type="journal article" date="2013" name="Genome Biol.">
        <title>Comparative genomics of the core and accessory genomes of 48 Sinorhizobium strains comprising five genospecies.</title>
        <authorList>
            <person name="Sugawara M."/>
            <person name="Epstein B."/>
            <person name="Badgley B.D."/>
            <person name="Unno T."/>
            <person name="Xu L."/>
            <person name="Reese J."/>
            <person name="Gyaneshwar P."/>
            <person name="Denny R."/>
            <person name="Mudge J."/>
            <person name="Bharti A.K."/>
            <person name="Farmer A.D."/>
            <person name="May G.D."/>
            <person name="Woodward J.E."/>
            <person name="Medigue C."/>
            <person name="Vallenet D."/>
            <person name="Lajus A."/>
            <person name="Rouy Z."/>
            <person name="Martinez-Vaz B."/>
            <person name="Tiffin P."/>
            <person name="Young N.D."/>
            <person name="Sadowsky M.J."/>
        </authorList>
    </citation>
    <scope>NUCLEOTIDE SEQUENCE [LARGE SCALE GENOMIC DNA]</scope>
    <source>
        <strain evidence="3 6">USDA205</strain>
    </source>
</reference>
<feature type="region of interest" description="Disordered" evidence="1">
    <location>
        <begin position="1"/>
        <end position="33"/>
    </location>
</feature>
<feature type="transmembrane region" description="Helical" evidence="2">
    <location>
        <begin position="40"/>
        <end position="63"/>
    </location>
</feature>
<evidence type="ECO:0000313" key="6">
    <source>
        <dbReference type="Proteomes" id="UP000466694"/>
    </source>
</evidence>
<gene>
    <name evidence="4" type="ORF">CO661_07465</name>
    <name evidence="3" type="ORF">GHK48_34010</name>
</gene>
<evidence type="ECO:0000313" key="3">
    <source>
        <dbReference type="EMBL" id="MQX13096.1"/>
    </source>
</evidence>